<dbReference type="GO" id="GO:0000976">
    <property type="term" value="F:transcription cis-regulatory region binding"/>
    <property type="evidence" value="ECO:0007669"/>
    <property type="project" value="TreeGrafter"/>
</dbReference>
<dbReference type="AlphaFoldDB" id="A0A174CLJ6"/>
<dbReference type="SMART" id="SM00354">
    <property type="entry name" value="HTH_LACI"/>
    <property type="match status" value="1"/>
</dbReference>
<evidence type="ECO:0000256" key="3">
    <source>
        <dbReference type="ARBA" id="ARBA00023163"/>
    </source>
</evidence>
<dbReference type="PROSITE" id="PS50932">
    <property type="entry name" value="HTH_LACI_2"/>
    <property type="match status" value="1"/>
</dbReference>
<dbReference type="CDD" id="cd01392">
    <property type="entry name" value="HTH_LacI"/>
    <property type="match status" value="1"/>
</dbReference>
<accession>A0A174CLJ6</accession>
<feature type="region of interest" description="Disordered" evidence="4">
    <location>
        <begin position="342"/>
        <end position="375"/>
    </location>
</feature>
<dbReference type="PANTHER" id="PTHR30146">
    <property type="entry name" value="LACI-RELATED TRANSCRIPTIONAL REPRESSOR"/>
    <property type="match status" value="1"/>
</dbReference>
<evidence type="ECO:0000313" key="7">
    <source>
        <dbReference type="Proteomes" id="UP000095651"/>
    </source>
</evidence>
<dbReference type="GO" id="GO:0003700">
    <property type="term" value="F:DNA-binding transcription factor activity"/>
    <property type="evidence" value="ECO:0007669"/>
    <property type="project" value="TreeGrafter"/>
</dbReference>
<keyword evidence="1" id="KW-0805">Transcription regulation</keyword>
<dbReference type="Pfam" id="PF00356">
    <property type="entry name" value="LacI"/>
    <property type="match status" value="1"/>
</dbReference>
<dbReference type="Proteomes" id="UP000095651">
    <property type="component" value="Unassembled WGS sequence"/>
</dbReference>
<dbReference type="Gene3D" id="3.40.50.2300">
    <property type="match status" value="2"/>
</dbReference>
<dbReference type="PANTHER" id="PTHR30146:SF149">
    <property type="entry name" value="HTH-TYPE TRANSCRIPTIONAL REGULATOR EBGR"/>
    <property type="match status" value="1"/>
</dbReference>
<sequence>MATIKEIAKACNVSVATVSNILNDKPGASAATRKNVMAMIEKMNYTPNVVAKNLKLQKTRSIGVIAEDMTIFSIPDIIDGITEQCEQVDYQILLINLRLYKKYNDTYYSKDDYYEVVRREIKKLMQKQVEGIIYVAAHERPILCIPENLPIPAVMAYGYSRTPKVPSVVVDDCHGAYEITKYLIENGHTRIGVIMGKSDSIHAQSRLVGYQEALFDSGILYSPGFVTEGDWNRESGYEGITKLLAKDITAVFCMNDLMAGGVYDRLAELGMTVGEDLSVVGYDNRELSSYYNPPLTTIDLPLHDIGYRASEIMIEMLEGREISEEDSVCAVECTRRIRKSVKDISGKNMSEKNASEKNASEKNASEKNPSEKIPE</sequence>
<keyword evidence="2" id="KW-0238">DNA-binding</keyword>
<proteinExistence type="predicted"/>
<reference evidence="6 7" key="1">
    <citation type="submission" date="2015-09" db="EMBL/GenBank/DDBJ databases">
        <authorList>
            <consortium name="Pathogen Informatics"/>
        </authorList>
    </citation>
    <scope>NUCLEOTIDE SEQUENCE [LARGE SCALE GENOMIC DNA]</scope>
    <source>
        <strain evidence="6 7">2789STDY5608850</strain>
    </source>
</reference>
<keyword evidence="6" id="KW-0413">Isomerase</keyword>
<evidence type="ECO:0000256" key="1">
    <source>
        <dbReference type="ARBA" id="ARBA00023015"/>
    </source>
</evidence>
<dbReference type="Gene3D" id="1.10.260.40">
    <property type="entry name" value="lambda repressor-like DNA-binding domains"/>
    <property type="match status" value="1"/>
</dbReference>
<dbReference type="EC" id="5.1.1.1" evidence="6"/>
<dbReference type="Pfam" id="PF13377">
    <property type="entry name" value="Peripla_BP_3"/>
    <property type="match status" value="1"/>
</dbReference>
<gene>
    <name evidence="6" type="primary">purR_4</name>
    <name evidence="6" type="ORF">ERS852407_01959</name>
</gene>
<evidence type="ECO:0000313" key="6">
    <source>
        <dbReference type="EMBL" id="CUO14133.1"/>
    </source>
</evidence>
<dbReference type="SUPFAM" id="SSF53822">
    <property type="entry name" value="Periplasmic binding protein-like I"/>
    <property type="match status" value="1"/>
</dbReference>
<dbReference type="RefSeq" id="WP_055654598.1">
    <property type="nucleotide sequence ID" value="NZ_CABIXC010000004.1"/>
</dbReference>
<dbReference type="InterPro" id="IPR046335">
    <property type="entry name" value="LacI/GalR-like_sensor"/>
</dbReference>
<feature type="domain" description="HTH lacI-type" evidence="5">
    <location>
        <begin position="2"/>
        <end position="56"/>
    </location>
</feature>
<organism evidence="6 7">
    <name type="scientific">Hungatella hathewayi</name>
    <dbReference type="NCBI Taxonomy" id="154046"/>
    <lineage>
        <taxon>Bacteria</taxon>
        <taxon>Bacillati</taxon>
        <taxon>Bacillota</taxon>
        <taxon>Clostridia</taxon>
        <taxon>Lachnospirales</taxon>
        <taxon>Lachnospiraceae</taxon>
        <taxon>Hungatella</taxon>
    </lineage>
</organism>
<name>A0A174CLJ6_9FIRM</name>
<keyword evidence="3" id="KW-0804">Transcription</keyword>
<dbReference type="InterPro" id="IPR028082">
    <property type="entry name" value="Peripla_BP_I"/>
</dbReference>
<dbReference type="EMBL" id="CYZE01000004">
    <property type="protein sequence ID" value="CUO14133.1"/>
    <property type="molecule type" value="Genomic_DNA"/>
</dbReference>
<dbReference type="CDD" id="cd06288">
    <property type="entry name" value="PBP1_sucrose_transcription_regulator"/>
    <property type="match status" value="1"/>
</dbReference>
<dbReference type="SUPFAM" id="SSF47413">
    <property type="entry name" value="lambda repressor-like DNA-binding domains"/>
    <property type="match status" value="1"/>
</dbReference>
<dbReference type="InterPro" id="IPR000843">
    <property type="entry name" value="HTH_LacI"/>
</dbReference>
<evidence type="ECO:0000256" key="4">
    <source>
        <dbReference type="SAM" id="MobiDB-lite"/>
    </source>
</evidence>
<dbReference type="GO" id="GO:0008784">
    <property type="term" value="F:alanine racemase activity"/>
    <property type="evidence" value="ECO:0007669"/>
    <property type="project" value="UniProtKB-EC"/>
</dbReference>
<evidence type="ECO:0000256" key="2">
    <source>
        <dbReference type="ARBA" id="ARBA00023125"/>
    </source>
</evidence>
<dbReference type="InterPro" id="IPR010982">
    <property type="entry name" value="Lambda_DNA-bd_dom_sf"/>
</dbReference>
<protein>
    <submittedName>
        <fullName evidence="6">LacI family transcriptional regulator</fullName>
        <ecNumber evidence="6">5.1.1.1</ecNumber>
    </submittedName>
</protein>
<evidence type="ECO:0000259" key="5">
    <source>
        <dbReference type="PROSITE" id="PS50932"/>
    </source>
</evidence>